<evidence type="ECO:0000313" key="2">
    <source>
        <dbReference type="Proteomes" id="UP001151079"/>
    </source>
</evidence>
<keyword evidence="2" id="KW-1185">Reference proteome</keyword>
<dbReference type="Proteomes" id="UP001151079">
    <property type="component" value="Unassembled WGS sequence"/>
</dbReference>
<name>A0A9X3BXC1_9FLAO</name>
<gene>
    <name evidence="1" type="ORF">OIU83_05230</name>
</gene>
<protein>
    <submittedName>
        <fullName evidence="1">Uncharacterized protein</fullName>
    </submittedName>
</protein>
<comment type="caution">
    <text evidence="1">The sequence shown here is derived from an EMBL/GenBank/DDBJ whole genome shotgun (WGS) entry which is preliminary data.</text>
</comment>
<dbReference type="EMBL" id="JAOZEW010000004">
    <property type="protein sequence ID" value="MCV9927040.1"/>
    <property type="molecule type" value="Genomic_DNA"/>
</dbReference>
<dbReference type="RefSeq" id="WP_264205217.1">
    <property type="nucleotide sequence ID" value="NZ_JAOZEW010000004.1"/>
</dbReference>
<accession>A0A9X3BXC1</accession>
<organism evidence="1 2">
    <name type="scientific">Flavobacterium shii</name>
    <dbReference type="NCBI Taxonomy" id="2987687"/>
    <lineage>
        <taxon>Bacteria</taxon>
        <taxon>Pseudomonadati</taxon>
        <taxon>Bacteroidota</taxon>
        <taxon>Flavobacteriia</taxon>
        <taxon>Flavobacteriales</taxon>
        <taxon>Flavobacteriaceae</taxon>
        <taxon>Flavobacterium</taxon>
    </lineage>
</organism>
<proteinExistence type="predicted"/>
<dbReference type="AlphaFoldDB" id="A0A9X3BXC1"/>
<evidence type="ECO:0000313" key="1">
    <source>
        <dbReference type="EMBL" id="MCV9927040.1"/>
    </source>
</evidence>
<reference evidence="1" key="1">
    <citation type="submission" date="2022-10" db="EMBL/GenBank/DDBJ databases">
        <title>Two novel species of Flavobacterium.</title>
        <authorList>
            <person name="Liu Q."/>
            <person name="Xin Y.-H."/>
        </authorList>
    </citation>
    <scope>NUCLEOTIDE SEQUENCE</scope>
    <source>
        <strain evidence="1">LS1R49</strain>
    </source>
</reference>
<sequence length="41" mass="4731">MNRIIITLVIIADLDESTSGESRRLMKPIHADRKSKFDDLM</sequence>